<reference evidence="1" key="1">
    <citation type="submission" date="2020-06" db="EMBL/GenBank/DDBJ databases">
        <title>Unique genomic features of the anaerobic methanotrophic archaea.</title>
        <authorList>
            <person name="Chadwick G.L."/>
            <person name="Skennerton C.T."/>
            <person name="Laso-Perez R."/>
            <person name="Leu A.O."/>
            <person name="Speth D.R."/>
            <person name="Yu H."/>
            <person name="Morgan-Lang C."/>
            <person name="Hatzenpichler R."/>
            <person name="Goudeau D."/>
            <person name="Malmstrom R."/>
            <person name="Brazelton W.J."/>
            <person name="Woyke T."/>
            <person name="Hallam S.J."/>
            <person name="Tyson G.W."/>
            <person name="Wegener G."/>
            <person name="Boetius A."/>
            <person name="Orphan V."/>
        </authorList>
    </citation>
    <scope>NUCLEOTIDE SEQUENCE</scope>
</reference>
<evidence type="ECO:0000313" key="1">
    <source>
        <dbReference type="EMBL" id="QNO54247.1"/>
    </source>
</evidence>
<proteinExistence type="predicted"/>
<protein>
    <submittedName>
        <fullName evidence="1">Uncharacterized protein</fullName>
    </submittedName>
</protein>
<accession>A0A7G9Z1W3</accession>
<sequence>MLHIENMSKIKDVLRDLNPWWKEEFRLEYKQREIYNQIKYGKLDFKGLLAFMKRFNVKEGYVISRDKEETREINGRVISVVSASKFFLL</sequence>
<dbReference type="AlphaFoldDB" id="A0A7G9Z1W3"/>
<dbReference type="EMBL" id="MT631573">
    <property type="protein sequence ID" value="QNO54247.1"/>
    <property type="molecule type" value="Genomic_DNA"/>
</dbReference>
<gene>
    <name evidence="1" type="ORF">IIFEDBNN_00031</name>
</gene>
<name>A0A7G9Z1W3_9EURY</name>
<organism evidence="1">
    <name type="scientific">Candidatus Methanophaga sp. ANME-1 ERB7</name>
    <dbReference type="NCBI Taxonomy" id="2759913"/>
    <lineage>
        <taxon>Archaea</taxon>
        <taxon>Methanobacteriati</taxon>
        <taxon>Methanobacteriota</taxon>
        <taxon>Stenosarchaea group</taxon>
        <taxon>Methanomicrobia</taxon>
        <taxon>Candidatus Methanophagales</taxon>
        <taxon>Candidatus Methanophagaceae</taxon>
        <taxon>Candidatus Methanophaga</taxon>
    </lineage>
</organism>